<name>A0A368XPD2_9BURK</name>
<dbReference type="Proteomes" id="UP000252884">
    <property type="component" value="Unassembled WGS sequence"/>
</dbReference>
<accession>A0A368XPD2</accession>
<sequence>MPAHIAPLPAFDSANAPAGLQALVDFVGYRPHALLTMARHDGLLPAVLGLVQATLRGPGPLEEPLRFLVGCEASRVSGCGYSAAHAAHVAIHLGVPLAKLAALDRHAGSPLYTPRERAALALADAAARPRARGASVAHDAAFASVRACFSEEELLALVAVVSAFGWFNRWNSLVRSELEAEPATMVEALRWLGPLLDASP</sequence>
<evidence type="ECO:0000259" key="1">
    <source>
        <dbReference type="Pfam" id="PF02627"/>
    </source>
</evidence>
<dbReference type="InterPro" id="IPR003779">
    <property type="entry name" value="CMD-like"/>
</dbReference>
<gene>
    <name evidence="2" type="ORF">DES41_106283</name>
</gene>
<keyword evidence="2" id="KW-0575">Peroxidase</keyword>
<comment type="caution">
    <text evidence="2">The sequence shown here is derived from an EMBL/GenBank/DDBJ whole genome shotgun (WGS) entry which is preliminary data.</text>
</comment>
<dbReference type="EMBL" id="QPJK01000006">
    <property type="protein sequence ID" value="RCW69409.1"/>
    <property type="molecule type" value="Genomic_DNA"/>
</dbReference>
<evidence type="ECO:0000313" key="3">
    <source>
        <dbReference type="Proteomes" id="UP000252884"/>
    </source>
</evidence>
<dbReference type="Pfam" id="PF02627">
    <property type="entry name" value="CMD"/>
    <property type="match status" value="1"/>
</dbReference>
<dbReference type="InterPro" id="IPR029032">
    <property type="entry name" value="AhpD-like"/>
</dbReference>
<dbReference type="GO" id="GO:0051920">
    <property type="term" value="F:peroxiredoxin activity"/>
    <property type="evidence" value="ECO:0007669"/>
    <property type="project" value="InterPro"/>
</dbReference>
<proteinExistence type="predicted"/>
<dbReference type="SUPFAM" id="SSF69118">
    <property type="entry name" value="AhpD-like"/>
    <property type="match status" value="1"/>
</dbReference>
<dbReference type="RefSeq" id="WP_114469814.1">
    <property type="nucleotide sequence ID" value="NZ_QPJK01000006.1"/>
</dbReference>
<dbReference type="Gene3D" id="1.20.1290.10">
    <property type="entry name" value="AhpD-like"/>
    <property type="match status" value="1"/>
</dbReference>
<organism evidence="2 3">
    <name type="scientific">Pseudorhodoferax soli</name>
    <dbReference type="NCBI Taxonomy" id="545864"/>
    <lineage>
        <taxon>Bacteria</taxon>
        <taxon>Pseudomonadati</taxon>
        <taxon>Pseudomonadota</taxon>
        <taxon>Betaproteobacteria</taxon>
        <taxon>Burkholderiales</taxon>
        <taxon>Comamonadaceae</taxon>
    </lineage>
</organism>
<keyword evidence="2" id="KW-0560">Oxidoreductase</keyword>
<reference evidence="2 3" key="1">
    <citation type="submission" date="2018-07" db="EMBL/GenBank/DDBJ databases">
        <title>Genomic Encyclopedia of Type Strains, Phase IV (KMG-IV): sequencing the most valuable type-strain genomes for metagenomic binning, comparative biology and taxonomic classification.</title>
        <authorList>
            <person name="Goeker M."/>
        </authorList>
    </citation>
    <scope>NUCLEOTIDE SEQUENCE [LARGE SCALE GENOMIC DNA]</scope>
    <source>
        <strain evidence="2 3">DSM 21634</strain>
    </source>
</reference>
<dbReference type="PANTHER" id="PTHR35446">
    <property type="entry name" value="SI:CH211-175M2.5"/>
    <property type="match status" value="1"/>
</dbReference>
<evidence type="ECO:0000313" key="2">
    <source>
        <dbReference type="EMBL" id="RCW69409.1"/>
    </source>
</evidence>
<feature type="domain" description="Carboxymuconolactone decarboxylase-like" evidence="1">
    <location>
        <begin position="46"/>
        <end position="124"/>
    </location>
</feature>
<dbReference type="AlphaFoldDB" id="A0A368XPD2"/>
<dbReference type="PANTHER" id="PTHR35446:SF2">
    <property type="entry name" value="CARBOXYMUCONOLACTONE DECARBOXYLASE-LIKE DOMAIN-CONTAINING PROTEIN"/>
    <property type="match status" value="1"/>
</dbReference>
<dbReference type="OrthoDB" id="9801997at2"/>
<protein>
    <submittedName>
        <fullName evidence="2">Alkylhydroperoxidase family enzyme</fullName>
    </submittedName>
</protein>
<keyword evidence="3" id="KW-1185">Reference proteome</keyword>